<reference evidence="1 2" key="1">
    <citation type="submission" date="2018-09" db="EMBL/GenBank/DDBJ databases">
        <title>Bacillus saliacetes sp. nov., isolated from Thai shrimp paste (Ka-pi).</title>
        <authorList>
            <person name="Daroonpunt R."/>
            <person name="Tanasupawat S."/>
            <person name="Yiamsombut S."/>
        </authorList>
    </citation>
    <scope>NUCLEOTIDE SEQUENCE [LARGE SCALE GENOMIC DNA]</scope>
    <source>
        <strain evidence="1 2">SKP7-4</strain>
    </source>
</reference>
<dbReference type="OrthoDB" id="2958156at2"/>
<dbReference type="AlphaFoldDB" id="A0A3A1QNL3"/>
<name>A0A3A1QNL3_9BACI</name>
<accession>A0A3A1QNL3</accession>
<keyword evidence="2" id="KW-1185">Reference proteome</keyword>
<comment type="caution">
    <text evidence="1">The sequence shown here is derived from an EMBL/GenBank/DDBJ whole genome shotgun (WGS) entry which is preliminary data.</text>
</comment>
<sequence length="357" mass="42071">MSEANEKLHKAIEEYVQVMNEKREELLKRYPPDIPNKECHHAIISGIKTDNSTGFKVNDYTPLMKTKYEELFIWTHSKDKNSSIVSEVSTDIKNNNYWKNMGYVMSLALAYYYDFEHTSDMKYHWIYYFDHLKSIEENEFQRDDHIGEGTFNGSIQKVSFFKEIAPLIELLLRDDRFYTSLSIFSNSVECHWFCFICELSKSDYKKHPSHEPQLWEEAELIPKMEAALVQSCRAVEAILGKPGKKEDKAKVIRAKERWRALINLEPDDIYFKKGITNFDYYYELFELRNESAHSFGELPFSISRKLTIEAQCFSYMVIMAYLEKHMLSVEDASKELCLNLDLINRDPEDFSTVKTND</sequence>
<dbReference type="RefSeq" id="WP_119549736.1">
    <property type="nucleotide sequence ID" value="NZ_QXIR01000062.1"/>
</dbReference>
<dbReference type="Proteomes" id="UP000265801">
    <property type="component" value="Unassembled WGS sequence"/>
</dbReference>
<gene>
    <name evidence="1" type="ORF">D3H55_23400</name>
</gene>
<dbReference type="EMBL" id="QXIR01000062">
    <property type="protein sequence ID" value="RIW26971.1"/>
    <property type="molecule type" value="Genomic_DNA"/>
</dbReference>
<protein>
    <submittedName>
        <fullName evidence="1">Uncharacterized protein</fullName>
    </submittedName>
</protein>
<evidence type="ECO:0000313" key="2">
    <source>
        <dbReference type="Proteomes" id="UP000265801"/>
    </source>
</evidence>
<proteinExistence type="predicted"/>
<evidence type="ECO:0000313" key="1">
    <source>
        <dbReference type="EMBL" id="RIW26971.1"/>
    </source>
</evidence>
<organism evidence="1 2">
    <name type="scientific">Bacillus salacetis</name>
    <dbReference type="NCBI Taxonomy" id="2315464"/>
    <lineage>
        <taxon>Bacteria</taxon>
        <taxon>Bacillati</taxon>
        <taxon>Bacillota</taxon>
        <taxon>Bacilli</taxon>
        <taxon>Bacillales</taxon>
        <taxon>Bacillaceae</taxon>
        <taxon>Bacillus</taxon>
    </lineage>
</organism>